<sequence>MAVDVGLDGSETLSSKSHDLIRRLRDLIHLLEGIETSGKAVVPSTSASDILDRFLFWCANLGALHKPTKKLSLDQRLADAPEVKDQIFVNFADFNEAIEDLSGIIAGDNPNRDILSSDDLGTLSNHDEEDLHDGVYQDVDGEGDGSPMDEAHMNLELMAEAMKSLFQLGVLVRKSGPRDRFQRALQQSASVFDESFDIDYVKQKYPKLNKAQYQWLSKRLGTANAKRRQFIKYCREHKAHLDAHNDELRDGATEKLSSKATTFVHNVQSGSMKPPSWDEDDAVSIMTATTTLNADTKLKLPTLGEISLGADHFECPICFTLQSLKSESAWKIHAFRDLKAYVCTVGGTECNSLLFGDRNAWFEHELQHHRSQYNCNFCDEKGFQTKASIMTHISSSHSQSSQSQVSLLVDASCVAPSQFLAQDCPFCDDWAIILEQRMNLKGKSVDAGATNNVSVSAMKFKRHVATHQEQLAIFVVPRSSDPDSNENNKSDDTSVSSFSSFKDVHNDESVFETEEELVVLEQPDLRSPPNQSQVNEDSAHYEVHPNTRSPSPKTHVHSRPASYYGEHPPSSTQQPSNRYIQEITPHSRPITVDPPRPQSQFTKQFKATESTIDEEVRVTESTVDPPKSLAPSYKQESKTEETVEYPQHRHLPASQESRMGYYDEDGKYHSRRHLQEGNIVVHQPNRPASDGAPDESPFLPLRRRNSVLETNNEYIDVRQPTPSPPPSRPVFHPPPRPAATRESVKIKFGFYDSDDDYDISRDVPEYGSGSLRPQPMRRNSLELEPFNEGGYNIEPASRGRQRPSKYYSPRRSNEKVRDGLPQDYEFGGMTQPLTAESLRLSKHIGTRSTRNSVSGGESDRAQFGGGSVGSSNGENDITIKVPAGAVAEAGNAKIYSKDGGDINIGRNVGVHTNYVPDDADDVASAGGQAQSSSFKSLSPEGNKEGQFTRRLKPLSFPEYLRASSIEQEALKATEEVGVQPSASQTQDKPEGGSQVWKRDAPRVFGDSYVYGTDKDGNIVPDSLRHARET</sequence>
<comment type="caution">
    <text evidence="1">The sequence shown here is derived from an EMBL/GenBank/DDBJ whole genome shotgun (WGS) entry which is preliminary data.</text>
</comment>
<organism evidence="1 2">
    <name type="scientific">Hypoxylon rubiginosum</name>
    <dbReference type="NCBI Taxonomy" id="110542"/>
    <lineage>
        <taxon>Eukaryota</taxon>
        <taxon>Fungi</taxon>
        <taxon>Dikarya</taxon>
        <taxon>Ascomycota</taxon>
        <taxon>Pezizomycotina</taxon>
        <taxon>Sordariomycetes</taxon>
        <taxon>Xylariomycetidae</taxon>
        <taxon>Xylariales</taxon>
        <taxon>Hypoxylaceae</taxon>
        <taxon>Hypoxylon</taxon>
    </lineage>
</organism>
<accession>A0ACC0D2K3</accession>
<keyword evidence="2" id="KW-1185">Reference proteome</keyword>
<dbReference type="EMBL" id="MU394311">
    <property type="protein sequence ID" value="KAI6086955.1"/>
    <property type="molecule type" value="Genomic_DNA"/>
</dbReference>
<gene>
    <name evidence="1" type="ORF">F4821DRAFT_120598</name>
</gene>
<reference evidence="1 2" key="1">
    <citation type="journal article" date="2022" name="New Phytol.">
        <title>Ecological generalism drives hyperdiversity of secondary metabolite gene clusters in xylarialean endophytes.</title>
        <authorList>
            <person name="Franco M.E.E."/>
            <person name="Wisecaver J.H."/>
            <person name="Arnold A.E."/>
            <person name="Ju Y.M."/>
            <person name="Slot J.C."/>
            <person name="Ahrendt S."/>
            <person name="Moore L.P."/>
            <person name="Eastman K.E."/>
            <person name="Scott K."/>
            <person name="Konkel Z."/>
            <person name="Mondo S.J."/>
            <person name="Kuo A."/>
            <person name="Hayes R.D."/>
            <person name="Haridas S."/>
            <person name="Andreopoulos B."/>
            <person name="Riley R."/>
            <person name="LaButti K."/>
            <person name="Pangilinan J."/>
            <person name="Lipzen A."/>
            <person name="Amirebrahimi M."/>
            <person name="Yan J."/>
            <person name="Adam C."/>
            <person name="Keymanesh K."/>
            <person name="Ng V."/>
            <person name="Louie K."/>
            <person name="Northen T."/>
            <person name="Drula E."/>
            <person name="Henrissat B."/>
            <person name="Hsieh H.M."/>
            <person name="Youens-Clark K."/>
            <person name="Lutzoni F."/>
            <person name="Miadlikowska J."/>
            <person name="Eastwood D.C."/>
            <person name="Hamelin R.C."/>
            <person name="Grigoriev I.V."/>
            <person name="U'Ren J.M."/>
        </authorList>
    </citation>
    <scope>NUCLEOTIDE SEQUENCE [LARGE SCALE GENOMIC DNA]</scope>
    <source>
        <strain evidence="1 2">ER1909</strain>
    </source>
</reference>
<evidence type="ECO:0000313" key="2">
    <source>
        <dbReference type="Proteomes" id="UP001497680"/>
    </source>
</evidence>
<name>A0ACC0D2K3_9PEZI</name>
<evidence type="ECO:0000313" key="1">
    <source>
        <dbReference type="EMBL" id="KAI6086955.1"/>
    </source>
</evidence>
<proteinExistence type="predicted"/>
<dbReference type="Proteomes" id="UP001497680">
    <property type="component" value="Unassembled WGS sequence"/>
</dbReference>
<protein>
    <submittedName>
        <fullName evidence="1">Uncharacterized protein</fullName>
    </submittedName>
</protein>